<evidence type="ECO:0000313" key="2">
    <source>
        <dbReference type="Proteomes" id="UP000183832"/>
    </source>
</evidence>
<dbReference type="AlphaFoldDB" id="A0A1J1IAQ5"/>
<dbReference type="Proteomes" id="UP000183832">
    <property type="component" value="Unassembled WGS sequence"/>
</dbReference>
<keyword evidence="2" id="KW-1185">Reference proteome</keyword>
<protein>
    <submittedName>
        <fullName evidence="1">CLUMA_CG010721, isoform A</fullName>
    </submittedName>
</protein>
<reference evidence="1 2" key="1">
    <citation type="submission" date="2015-04" db="EMBL/GenBank/DDBJ databases">
        <authorList>
            <person name="Syromyatnikov M.Y."/>
            <person name="Popov V.N."/>
        </authorList>
    </citation>
    <scope>NUCLEOTIDE SEQUENCE [LARGE SCALE GENOMIC DNA]</scope>
</reference>
<gene>
    <name evidence="1" type="ORF">CLUMA_CG010721</name>
</gene>
<sequence>MRTHLLVAIGVKDLIVRCQREEMWIPNLINWIFKIKNSTLNGISNVKFIFVLSHEIVIRCAIAIINKECIVTRSFTINKLFMLQNDFSFKCMR</sequence>
<evidence type="ECO:0000313" key="1">
    <source>
        <dbReference type="EMBL" id="CRK97328.1"/>
    </source>
</evidence>
<organism evidence="1 2">
    <name type="scientific">Clunio marinus</name>
    <dbReference type="NCBI Taxonomy" id="568069"/>
    <lineage>
        <taxon>Eukaryota</taxon>
        <taxon>Metazoa</taxon>
        <taxon>Ecdysozoa</taxon>
        <taxon>Arthropoda</taxon>
        <taxon>Hexapoda</taxon>
        <taxon>Insecta</taxon>
        <taxon>Pterygota</taxon>
        <taxon>Neoptera</taxon>
        <taxon>Endopterygota</taxon>
        <taxon>Diptera</taxon>
        <taxon>Nematocera</taxon>
        <taxon>Chironomoidea</taxon>
        <taxon>Chironomidae</taxon>
        <taxon>Clunio</taxon>
    </lineage>
</organism>
<proteinExistence type="predicted"/>
<name>A0A1J1IAQ5_9DIPT</name>
<accession>A0A1J1IAQ5</accession>
<dbReference type="EMBL" id="CVRI01000047">
    <property type="protein sequence ID" value="CRK97328.1"/>
    <property type="molecule type" value="Genomic_DNA"/>
</dbReference>